<comment type="caution">
    <text evidence="1">The sequence shown here is derived from an EMBL/GenBank/DDBJ whole genome shotgun (WGS) entry which is preliminary data.</text>
</comment>
<dbReference type="Proteomes" id="UP001220702">
    <property type="component" value="Unassembled WGS sequence"/>
</dbReference>
<evidence type="ECO:0000313" key="1">
    <source>
        <dbReference type="EMBL" id="MDC6407149.1"/>
    </source>
</evidence>
<proteinExistence type="predicted"/>
<accession>A0AAW6HPM7</accession>
<dbReference type="AlphaFoldDB" id="A0AAW6HPM7"/>
<protein>
    <submittedName>
        <fullName evidence="1">DUF2184 domain-containing protein</fullName>
    </submittedName>
</protein>
<dbReference type="Pfam" id="PF09950">
    <property type="entry name" value="Major_capside"/>
    <property type="match status" value="1"/>
</dbReference>
<organism evidence="1 2">
    <name type="scientific">Xylella fastidiosa subsp. multiplex</name>
    <dbReference type="NCBI Taxonomy" id="644357"/>
    <lineage>
        <taxon>Bacteria</taxon>
        <taxon>Pseudomonadati</taxon>
        <taxon>Pseudomonadota</taxon>
        <taxon>Gammaproteobacteria</taxon>
        <taxon>Lysobacterales</taxon>
        <taxon>Lysobacteraceae</taxon>
        <taxon>Xylella</taxon>
    </lineage>
</organism>
<dbReference type="EMBL" id="JAJKGN010000001">
    <property type="protein sequence ID" value="MDC6407149.1"/>
    <property type="molecule type" value="Genomic_DNA"/>
</dbReference>
<reference evidence="1" key="2">
    <citation type="journal article" date="2023" name="Commun. Biol.">
        <title>Suspicions of two bridgehead invasions of Xylella fastidiosa subsp. multiplex in France.</title>
        <authorList>
            <person name="Dupas E."/>
            <person name="Durand K."/>
            <person name="Rieux A."/>
            <person name="Briand M."/>
            <person name="Pruvost O."/>
            <person name="Cunty A."/>
            <person name="Denance N."/>
            <person name="Donnadieu C."/>
            <person name="Legendre B."/>
            <person name="Lopez-Roques C."/>
            <person name="Cesbron S."/>
            <person name="Ravigne V."/>
            <person name="Jacques M.A."/>
        </authorList>
    </citation>
    <scope>NUCLEOTIDE SEQUENCE</scope>
    <source>
        <strain evidence="1">CFBP8070</strain>
    </source>
</reference>
<sequence length="61" mass="6671">MLENNIAKAERGLDLTVRTGYGLETAGEGGTTRAMVYTKHPTKLVLHLPCRSGFCPRNPRA</sequence>
<name>A0AAW6HPM7_XYLFS</name>
<reference evidence="1" key="1">
    <citation type="submission" date="2021-11" db="EMBL/GenBank/DDBJ databases">
        <authorList>
            <person name="Denance N."/>
            <person name="Briand M."/>
            <person name="Dupas E."/>
            <person name="Durand K."/>
            <person name="Legendre B."/>
            <person name="Cunty A."/>
            <person name="Donnadieu C."/>
            <person name="Lopez Roques C."/>
            <person name="Cesbron S."/>
            <person name="Jacques M.A."/>
        </authorList>
    </citation>
    <scope>NUCLEOTIDE SEQUENCE</scope>
    <source>
        <strain evidence="1">CFBP8070</strain>
    </source>
</reference>
<evidence type="ECO:0000313" key="2">
    <source>
        <dbReference type="Proteomes" id="UP001220702"/>
    </source>
</evidence>
<dbReference type="InterPro" id="IPR020049">
    <property type="entry name" value="Major_capsid-like"/>
</dbReference>
<gene>
    <name evidence="1" type="ORF">LOK82_00025</name>
</gene>